<dbReference type="OMA" id="IIMEAKI"/>
<dbReference type="eggNOG" id="KOG1303">
    <property type="taxonomic scope" value="Eukaryota"/>
</dbReference>
<dbReference type="GO" id="GO:0015179">
    <property type="term" value="F:L-amino acid transmembrane transporter activity"/>
    <property type="evidence" value="ECO:0007669"/>
    <property type="project" value="TreeGrafter"/>
</dbReference>
<keyword evidence="4 5" id="KW-0472">Membrane</keyword>
<keyword evidence="3 5" id="KW-1133">Transmembrane helix</keyword>
<evidence type="ECO:0000256" key="4">
    <source>
        <dbReference type="ARBA" id="ARBA00023136"/>
    </source>
</evidence>
<feature type="transmembrane region" description="Helical" evidence="5">
    <location>
        <begin position="186"/>
        <end position="210"/>
    </location>
</feature>
<dbReference type="AlphaFoldDB" id="T0R7D6"/>
<proteinExistence type="predicted"/>
<dbReference type="GO" id="GO:0005774">
    <property type="term" value="C:vacuolar membrane"/>
    <property type="evidence" value="ECO:0007669"/>
    <property type="project" value="TreeGrafter"/>
</dbReference>
<feature type="transmembrane region" description="Helical" evidence="5">
    <location>
        <begin position="413"/>
        <end position="432"/>
    </location>
</feature>
<dbReference type="PANTHER" id="PTHR22950:SF349">
    <property type="entry name" value="AMINO ACID TRANSPORTER TRANSMEMBRANE DOMAIN-CONTAINING PROTEIN"/>
    <property type="match status" value="1"/>
</dbReference>
<feature type="transmembrane region" description="Helical" evidence="5">
    <location>
        <begin position="85"/>
        <end position="105"/>
    </location>
</feature>
<feature type="transmembrane region" description="Helical" evidence="5">
    <location>
        <begin position="270"/>
        <end position="294"/>
    </location>
</feature>
<dbReference type="Pfam" id="PF01490">
    <property type="entry name" value="Aa_trans"/>
    <property type="match status" value="1"/>
</dbReference>
<dbReference type="VEuPathDB" id="FungiDB:SDRG_00112"/>
<dbReference type="InterPro" id="IPR013057">
    <property type="entry name" value="AA_transpt_TM"/>
</dbReference>
<dbReference type="InParanoid" id="T0R7D6"/>
<feature type="transmembrane region" description="Helical" evidence="5">
    <location>
        <begin position="222"/>
        <end position="245"/>
    </location>
</feature>
<feature type="transmembrane region" description="Helical" evidence="5">
    <location>
        <begin position="378"/>
        <end position="401"/>
    </location>
</feature>
<evidence type="ECO:0000313" key="8">
    <source>
        <dbReference type="Proteomes" id="UP000030762"/>
    </source>
</evidence>
<dbReference type="OrthoDB" id="1684102at2759"/>
<accession>T0R7D6</accession>
<keyword evidence="2 5" id="KW-0812">Transmembrane</keyword>
<dbReference type="GeneID" id="19940839"/>
<dbReference type="STRING" id="1156394.T0R7D6"/>
<feature type="domain" description="Amino acid transporter transmembrane" evidence="6">
    <location>
        <begin position="11"/>
        <end position="432"/>
    </location>
</feature>
<feature type="transmembrane region" description="Helical" evidence="5">
    <location>
        <begin position="117"/>
        <end position="137"/>
    </location>
</feature>
<organism evidence="7 8">
    <name type="scientific">Saprolegnia diclina (strain VS20)</name>
    <dbReference type="NCBI Taxonomy" id="1156394"/>
    <lineage>
        <taxon>Eukaryota</taxon>
        <taxon>Sar</taxon>
        <taxon>Stramenopiles</taxon>
        <taxon>Oomycota</taxon>
        <taxon>Saprolegniomycetes</taxon>
        <taxon>Saprolegniales</taxon>
        <taxon>Saprolegniaceae</taxon>
        <taxon>Saprolegnia</taxon>
    </lineage>
</organism>
<gene>
    <name evidence="7" type="ORF">SDRG_00112</name>
</gene>
<evidence type="ECO:0000259" key="6">
    <source>
        <dbReference type="Pfam" id="PF01490"/>
    </source>
</evidence>
<reference evidence="7 8" key="1">
    <citation type="submission" date="2012-04" db="EMBL/GenBank/DDBJ databases">
        <title>The Genome Sequence of Saprolegnia declina VS20.</title>
        <authorList>
            <consortium name="The Broad Institute Genome Sequencing Platform"/>
            <person name="Russ C."/>
            <person name="Nusbaum C."/>
            <person name="Tyler B."/>
            <person name="van West P."/>
            <person name="Dieguez-Uribeondo J."/>
            <person name="de Bruijn I."/>
            <person name="Tripathy S."/>
            <person name="Jiang R."/>
            <person name="Young S.K."/>
            <person name="Zeng Q."/>
            <person name="Gargeya S."/>
            <person name="Fitzgerald M."/>
            <person name="Haas B."/>
            <person name="Abouelleil A."/>
            <person name="Alvarado L."/>
            <person name="Arachchi H.M."/>
            <person name="Berlin A."/>
            <person name="Chapman S.B."/>
            <person name="Goldberg J."/>
            <person name="Griggs A."/>
            <person name="Gujja S."/>
            <person name="Hansen M."/>
            <person name="Howarth C."/>
            <person name="Imamovic A."/>
            <person name="Larimer J."/>
            <person name="McCowen C."/>
            <person name="Montmayeur A."/>
            <person name="Murphy C."/>
            <person name="Neiman D."/>
            <person name="Pearson M."/>
            <person name="Priest M."/>
            <person name="Roberts A."/>
            <person name="Saif S."/>
            <person name="Shea T."/>
            <person name="Sisk P."/>
            <person name="Sykes S."/>
            <person name="Wortman J."/>
            <person name="Nusbaum C."/>
            <person name="Birren B."/>
        </authorList>
    </citation>
    <scope>NUCLEOTIDE SEQUENCE [LARGE SCALE GENOMIC DNA]</scope>
    <source>
        <strain evidence="7 8">VS20</strain>
    </source>
</reference>
<feature type="transmembrane region" description="Helical" evidence="5">
    <location>
        <begin position="355"/>
        <end position="372"/>
    </location>
</feature>
<sequence length="470" mass="51153">MAFLTLEDMKIVVSLVCCCLGVGSLGLAGNYARAGYFAATIAFILMAIINTYATWCLCKVLVVAPKSILTLGDLGDWCFGRVGKYFSLIFQCLLCAMYPIVYLVLGGTLLTTLFPMSFSQTTWLILMAITLLPVCLVPTMKEGAGMALAGGLATVLADGIALALLITNMEDVNPTGISPPSPDINFTSVTTVFGNLAFAYGACMIIPSLTHEHTRPERMPRISLVAQGIITFFFFTVALLGVFSAGCQTPNNLLFAISGSKLGFSASRGYVVLAFLFMQFHITIAFAVIFFPVFQILERLVLGLHKDRDMVLEKEVQTPALDDDVESATFGAVVDAGPREEVNAYKAPGSYFKASLVRTALIAVCVVIAVIWKDHLNALVDFVGASASALVNMILPMLFYLKTFWPSIKWPEKIFAFVCILIAVFLGVYVSIQTGKDLFAPETADPKILFPLCPAEFQQVVFTNTTYYHY</sequence>
<name>T0R7D6_SAPDV</name>
<feature type="transmembrane region" description="Helical" evidence="5">
    <location>
        <begin position="144"/>
        <end position="166"/>
    </location>
</feature>
<feature type="transmembrane region" description="Helical" evidence="5">
    <location>
        <begin position="38"/>
        <end position="64"/>
    </location>
</feature>
<dbReference type="EMBL" id="JH767132">
    <property type="protein sequence ID" value="EQC42375.1"/>
    <property type="molecule type" value="Genomic_DNA"/>
</dbReference>
<dbReference type="PANTHER" id="PTHR22950">
    <property type="entry name" value="AMINO ACID TRANSPORTER"/>
    <property type="match status" value="1"/>
</dbReference>
<protein>
    <recommendedName>
        <fullName evidence="6">Amino acid transporter transmembrane domain-containing protein</fullName>
    </recommendedName>
</protein>
<evidence type="ECO:0000256" key="1">
    <source>
        <dbReference type="ARBA" id="ARBA00004141"/>
    </source>
</evidence>
<dbReference type="RefSeq" id="XP_008603798.1">
    <property type="nucleotide sequence ID" value="XM_008605576.1"/>
</dbReference>
<evidence type="ECO:0000313" key="7">
    <source>
        <dbReference type="EMBL" id="EQC42375.1"/>
    </source>
</evidence>
<comment type="subcellular location">
    <subcellularLocation>
        <location evidence="1">Membrane</location>
        <topology evidence="1">Multi-pass membrane protein</topology>
    </subcellularLocation>
</comment>
<evidence type="ECO:0000256" key="3">
    <source>
        <dbReference type="ARBA" id="ARBA00022989"/>
    </source>
</evidence>
<evidence type="ECO:0000256" key="2">
    <source>
        <dbReference type="ARBA" id="ARBA00022692"/>
    </source>
</evidence>
<dbReference type="Gene3D" id="1.20.1740.10">
    <property type="entry name" value="Amino acid/polyamine transporter I"/>
    <property type="match status" value="1"/>
</dbReference>
<evidence type="ECO:0000256" key="5">
    <source>
        <dbReference type="SAM" id="Phobius"/>
    </source>
</evidence>
<keyword evidence="8" id="KW-1185">Reference proteome</keyword>
<dbReference type="Proteomes" id="UP000030762">
    <property type="component" value="Unassembled WGS sequence"/>
</dbReference>